<dbReference type="Gene3D" id="3.40.50.1820">
    <property type="entry name" value="alpha/beta hydrolase"/>
    <property type="match status" value="1"/>
</dbReference>
<dbReference type="GO" id="GO:0016042">
    <property type="term" value="P:lipid catabolic process"/>
    <property type="evidence" value="ECO:0007669"/>
    <property type="project" value="UniProtKB-KW"/>
</dbReference>
<feature type="signal peptide" evidence="9">
    <location>
        <begin position="1"/>
        <end position="18"/>
    </location>
</feature>
<keyword evidence="4 7" id="KW-0442">Lipid degradation</keyword>
<keyword evidence="3 7" id="KW-0378">Hydrolase</keyword>
<keyword evidence="5" id="KW-0443">Lipid metabolism</keyword>
<dbReference type="PANTHER" id="PTHR11005">
    <property type="entry name" value="LYSOSOMAL ACID LIPASE-RELATED"/>
    <property type="match status" value="1"/>
</dbReference>
<evidence type="ECO:0000256" key="7">
    <source>
        <dbReference type="PIRNR" id="PIRNR000862"/>
    </source>
</evidence>
<proteinExistence type="inferred from homology"/>
<evidence type="ECO:0000256" key="4">
    <source>
        <dbReference type="ARBA" id="ARBA00022963"/>
    </source>
</evidence>
<feature type="active site" description="Charge relay system" evidence="8">
    <location>
        <position position="385"/>
    </location>
</feature>
<sequence>MGLIGIIYLLSFCGRSSAAPTNVTSEPSTLMKRIIWTSWKQQNNTEFNSDIILNPLEMIRKEGYPAEAHVVKTEDGYLLTLHRIPNDNGSLPVLLQHGLLCSSADWLVLGKGKALPYLLADQGYDVWLGNYRGNTYSRRHISLSLSNSTFWDFSFNEMGIYDLPAMITFITNMRSQPLHTYIGHSMGSTGFYIMASERPEIARMVQMMISLAPAVFGNQIQSPIRYLAPFRREFKMMMRYLFHDEFLQNDLLRFIIKYICDQNMEICVNVMFMIFGYDYEQFDYALLPVILDHFPAGTSAKTMVHFAQKIQSGKFRRYDYGRAKNLLIYKSVEPPDYDLANITVPIALFYSDNDWLISTMDIEKLSRILPNVIDMYKVPWPKFNHADFIWAKDAPKLLYERILMIMREKNPNNVTSTK</sequence>
<comment type="similarity">
    <text evidence="1 7">Belongs to the AB hydrolase superfamily. Lipase family.</text>
</comment>
<accession>A0AAV2NVP1</accession>
<evidence type="ECO:0000313" key="11">
    <source>
        <dbReference type="EMBL" id="CAL1684022.1"/>
    </source>
</evidence>
<evidence type="ECO:0000259" key="10">
    <source>
        <dbReference type="Pfam" id="PF04083"/>
    </source>
</evidence>
<evidence type="ECO:0000256" key="9">
    <source>
        <dbReference type="SAM" id="SignalP"/>
    </source>
</evidence>
<keyword evidence="12" id="KW-1185">Reference proteome</keyword>
<dbReference type="InterPro" id="IPR006693">
    <property type="entry name" value="AB_hydrolase_lipase"/>
</dbReference>
<feature type="chain" id="PRO_5043853219" description="Lipase" evidence="9">
    <location>
        <begin position="19"/>
        <end position="418"/>
    </location>
</feature>
<evidence type="ECO:0000256" key="8">
    <source>
        <dbReference type="PIRSR" id="PIRSR000862-1"/>
    </source>
</evidence>
<evidence type="ECO:0000256" key="5">
    <source>
        <dbReference type="ARBA" id="ARBA00023098"/>
    </source>
</evidence>
<evidence type="ECO:0000256" key="1">
    <source>
        <dbReference type="ARBA" id="ARBA00010701"/>
    </source>
</evidence>
<evidence type="ECO:0000256" key="3">
    <source>
        <dbReference type="ARBA" id="ARBA00022801"/>
    </source>
</evidence>
<feature type="active site" description="Nucleophile" evidence="8">
    <location>
        <position position="185"/>
    </location>
</feature>
<keyword evidence="6" id="KW-0325">Glycoprotein</keyword>
<dbReference type="FunFam" id="3.40.50.1820:FF:000021">
    <property type="entry name" value="Lipase"/>
    <property type="match status" value="1"/>
</dbReference>
<evidence type="ECO:0000256" key="6">
    <source>
        <dbReference type="ARBA" id="ARBA00023180"/>
    </source>
</evidence>
<keyword evidence="2 9" id="KW-0732">Signal</keyword>
<dbReference type="PIRSF" id="PIRSF000862">
    <property type="entry name" value="Steryl_ester_lip"/>
    <property type="match status" value="1"/>
</dbReference>
<organism evidence="11 12">
    <name type="scientific">Lasius platythorax</name>
    <dbReference type="NCBI Taxonomy" id="488582"/>
    <lineage>
        <taxon>Eukaryota</taxon>
        <taxon>Metazoa</taxon>
        <taxon>Ecdysozoa</taxon>
        <taxon>Arthropoda</taxon>
        <taxon>Hexapoda</taxon>
        <taxon>Insecta</taxon>
        <taxon>Pterygota</taxon>
        <taxon>Neoptera</taxon>
        <taxon>Endopterygota</taxon>
        <taxon>Hymenoptera</taxon>
        <taxon>Apocrita</taxon>
        <taxon>Aculeata</taxon>
        <taxon>Formicoidea</taxon>
        <taxon>Formicidae</taxon>
        <taxon>Formicinae</taxon>
        <taxon>Lasius</taxon>
        <taxon>Lasius</taxon>
    </lineage>
</organism>
<feature type="domain" description="Partial AB-hydrolase lipase" evidence="10">
    <location>
        <begin position="57"/>
        <end position="108"/>
    </location>
</feature>
<evidence type="ECO:0000313" key="12">
    <source>
        <dbReference type="Proteomes" id="UP001497644"/>
    </source>
</evidence>
<dbReference type="SUPFAM" id="SSF53474">
    <property type="entry name" value="alpha/beta-Hydrolases"/>
    <property type="match status" value="1"/>
</dbReference>
<dbReference type="Proteomes" id="UP001497644">
    <property type="component" value="Chromosome 5"/>
</dbReference>
<dbReference type="InterPro" id="IPR029058">
    <property type="entry name" value="AB_hydrolase_fold"/>
</dbReference>
<name>A0AAV2NVP1_9HYME</name>
<dbReference type="AlphaFoldDB" id="A0AAV2NVP1"/>
<dbReference type="EMBL" id="OZ034828">
    <property type="protein sequence ID" value="CAL1684022.1"/>
    <property type="molecule type" value="Genomic_DNA"/>
</dbReference>
<evidence type="ECO:0000256" key="2">
    <source>
        <dbReference type="ARBA" id="ARBA00022729"/>
    </source>
</evidence>
<dbReference type="GO" id="GO:0016788">
    <property type="term" value="F:hydrolase activity, acting on ester bonds"/>
    <property type="evidence" value="ECO:0007669"/>
    <property type="project" value="InterPro"/>
</dbReference>
<feature type="active site" description="Charge relay system" evidence="8">
    <location>
        <position position="354"/>
    </location>
</feature>
<dbReference type="Pfam" id="PF04083">
    <property type="entry name" value="Abhydro_lipase"/>
    <property type="match status" value="1"/>
</dbReference>
<dbReference type="InterPro" id="IPR025483">
    <property type="entry name" value="Lipase_euk"/>
</dbReference>
<reference evidence="11" key="1">
    <citation type="submission" date="2024-04" db="EMBL/GenBank/DDBJ databases">
        <authorList>
            <consortium name="Molecular Ecology Group"/>
        </authorList>
    </citation>
    <scope>NUCLEOTIDE SEQUENCE</scope>
</reference>
<protein>
    <recommendedName>
        <fullName evidence="7">Lipase</fullName>
    </recommendedName>
</protein>
<gene>
    <name evidence="11" type="ORF">LPLAT_LOCUS9736</name>
</gene>